<sequence>MTDHVAPAPNWVPDACTLPTAEQPLRLAEFDALFAASVRGGERLSQLRLRVDLSGAPDLEASVRDLVARESQCCGFFTFTVTARGAERVQLDIGVPAGQVEVLDALQRRADAVRGAA</sequence>
<organism evidence="1 2">
    <name type="scientific">Hamadaea flava</name>
    <dbReference type="NCBI Taxonomy" id="1742688"/>
    <lineage>
        <taxon>Bacteria</taxon>
        <taxon>Bacillati</taxon>
        <taxon>Actinomycetota</taxon>
        <taxon>Actinomycetes</taxon>
        <taxon>Micromonosporales</taxon>
        <taxon>Micromonosporaceae</taxon>
        <taxon>Hamadaea</taxon>
    </lineage>
</organism>
<name>A0ABV8LQQ9_9ACTN</name>
<protein>
    <recommendedName>
        <fullName evidence="3">Arsenate reductase</fullName>
    </recommendedName>
</protein>
<comment type="caution">
    <text evidence="1">The sequence shown here is derived from an EMBL/GenBank/DDBJ whole genome shotgun (WGS) entry which is preliminary data.</text>
</comment>
<keyword evidence="2" id="KW-1185">Reference proteome</keyword>
<dbReference type="EMBL" id="JBHSAY010000009">
    <property type="protein sequence ID" value="MFC4132134.1"/>
    <property type="molecule type" value="Genomic_DNA"/>
</dbReference>
<dbReference type="Proteomes" id="UP001595816">
    <property type="component" value="Unassembled WGS sequence"/>
</dbReference>
<proteinExistence type="predicted"/>
<evidence type="ECO:0000313" key="1">
    <source>
        <dbReference type="EMBL" id="MFC4132134.1"/>
    </source>
</evidence>
<dbReference type="RefSeq" id="WP_253753817.1">
    <property type="nucleotide sequence ID" value="NZ_JAMZDZ010000001.1"/>
</dbReference>
<evidence type="ECO:0000313" key="2">
    <source>
        <dbReference type="Proteomes" id="UP001595816"/>
    </source>
</evidence>
<evidence type="ECO:0008006" key="3">
    <source>
        <dbReference type="Google" id="ProtNLM"/>
    </source>
</evidence>
<reference evidence="2" key="1">
    <citation type="journal article" date="2019" name="Int. J. Syst. Evol. Microbiol.">
        <title>The Global Catalogue of Microorganisms (GCM) 10K type strain sequencing project: providing services to taxonomists for standard genome sequencing and annotation.</title>
        <authorList>
            <consortium name="The Broad Institute Genomics Platform"/>
            <consortium name="The Broad Institute Genome Sequencing Center for Infectious Disease"/>
            <person name="Wu L."/>
            <person name="Ma J."/>
        </authorList>
    </citation>
    <scope>NUCLEOTIDE SEQUENCE [LARGE SCALE GENOMIC DNA]</scope>
    <source>
        <strain evidence="2">CGMCC 4.7289</strain>
    </source>
</reference>
<accession>A0ABV8LQQ9</accession>
<gene>
    <name evidence="1" type="ORF">ACFOZ4_16105</name>
</gene>